<evidence type="ECO:0000259" key="1">
    <source>
        <dbReference type="Pfam" id="PF20296"/>
    </source>
</evidence>
<evidence type="ECO:0000313" key="3">
    <source>
        <dbReference type="Proteomes" id="UP000270224"/>
    </source>
</evidence>
<reference evidence="3" key="2">
    <citation type="submission" date="2018-11" db="EMBL/GenBank/DDBJ databases">
        <title>Proposal to divide the Flavobacteriaceae and reorganize its genera based on Amino Acid Identity values calculated from whole genome sequences.</title>
        <authorList>
            <person name="Nicholson A.C."/>
            <person name="Gulvik C.A."/>
            <person name="Whitney A.M."/>
            <person name="Humrighouse B.W."/>
            <person name="Bell M."/>
            <person name="Holmens B."/>
            <person name="Steigerwalt A."/>
            <person name="Villarma A."/>
            <person name="Sheth M."/>
            <person name="Batra D."/>
            <person name="Pryor J."/>
            <person name="Bernardet J.-F."/>
            <person name="Hugo C."/>
            <person name="Kampfer P."/>
            <person name="Newman J."/>
            <person name="Mcquiston J.R."/>
        </authorList>
    </citation>
    <scope>NUCLEOTIDE SEQUENCE [LARGE SCALE GENOMIC DNA]</scope>
    <source>
        <strain evidence="3">H3056</strain>
    </source>
</reference>
<evidence type="ECO:0000313" key="2">
    <source>
        <dbReference type="EMBL" id="ROI10071.1"/>
    </source>
</evidence>
<comment type="caution">
    <text evidence="2">The sequence shown here is derived from an EMBL/GenBank/DDBJ whole genome shotgun (WGS) entry which is preliminary data.</text>
</comment>
<organism evidence="2 3">
    <name type="scientific">Kaistella daneshvariae</name>
    <dbReference type="NCBI Taxonomy" id="2487074"/>
    <lineage>
        <taxon>Bacteria</taxon>
        <taxon>Pseudomonadati</taxon>
        <taxon>Bacteroidota</taxon>
        <taxon>Flavobacteriia</taxon>
        <taxon>Flavobacteriales</taxon>
        <taxon>Weeksellaceae</taxon>
        <taxon>Chryseobacterium group</taxon>
        <taxon>Kaistella</taxon>
    </lineage>
</organism>
<dbReference type="AlphaFoldDB" id="A0A3N0WZI5"/>
<protein>
    <recommendedName>
        <fullName evidence="1">Methylase-associated X1 domain-containing protein</fullName>
    </recommendedName>
</protein>
<accession>A0A3N0WZI5</accession>
<proteinExistence type="predicted"/>
<dbReference type="Proteomes" id="UP000270224">
    <property type="component" value="Unassembled WGS sequence"/>
</dbReference>
<dbReference type="InterPro" id="IPR046894">
    <property type="entry name" value="MTaX1"/>
</dbReference>
<name>A0A3N0WZI5_9FLAO</name>
<sequence length="240" mass="28131">MRNLLPKELKIKFVETLSAVDGFSYEDGNPFLIKIYDQHFFIFLKNLSPAYFKNSPDVTRVQLPSSNHFDKIFNANIPFIILGYDVDNDTMVCWNPSKTKERLNAKSNVSLYSRNSLQSNIKKYNFETGYLSNGEKIILFRREDLQLFFENLSNLFDEKQKINTYKNTVVSGPIEICFPDKLREITDLQVLNLINPLLEKNRVLEAVEICATYYANHYNKMTFKDWFVLVNNLYKNNSNN</sequence>
<dbReference type="RefSeq" id="WP_123265317.1">
    <property type="nucleotide sequence ID" value="NZ_RJUG01000002.1"/>
</dbReference>
<dbReference type="OrthoDB" id="1445005at2"/>
<gene>
    <name evidence="2" type="ORF">EGI11_04805</name>
</gene>
<dbReference type="Pfam" id="PF20296">
    <property type="entry name" value="MTaX1"/>
    <property type="match status" value="1"/>
</dbReference>
<feature type="domain" description="Methylase-associated X1" evidence="1">
    <location>
        <begin position="39"/>
        <end position="149"/>
    </location>
</feature>
<dbReference type="EMBL" id="RJUG01000002">
    <property type="protein sequence ID" value="ROI10071.1"/>
    <property type="molecule type" value="Genomic_DNA"/>
</dbReference>
<reference evidence="3" key="1">
    <citation type="submission" date="2018-11" db="EMBL/GenBank/DDBJ databases">
        <title>Proposal to divide the Flavobacteriaceae and reorganize its genera based on Amino Acid Identity values calculated from whole genome sequences.</title>
        <authorList>
            <person name="Nicholson A.C."/>
            <person name="Gulvik C.A."/>
            <person name="Whitney A.M."/>
            <person name="Humrighouse B.W."/>
            <person name="Bell M."/>
            <person name="Holmes B."/>
            <person name="Steigerwalt A."/>
            <person name="Villarma A."/>
            <person name="Sheth M."/>
            <person name="Batra D."/>
            <person name="Pryor J."/>
            <person name="Bernardet J.-F."/>
            <person name="Hugo C."/>
            <person name="Kampfer P."/>
            <person name="Newman J."/>
            <person name="Mcquiston J.R."/>
        </authorList>
    </citation>
    <scope>NUCLEOTIDE SEQUENCE [LARGE SCALE GENOMIC DNA]</scope>
    <source>
        <strain evidence="3">H3056</strain>
    </source>
</reference>